<comment type="similarity">
    <text evidence="3 7">Belongs to the class-III pyridoxal-phosphate-dependent aminotransferase family. HemL subfamily.</text>
</comment>
<dbReference type="RefSeq" id="WP_092210513.1">
    <property type="nucleotide sequence ID" value="NZ_FMUX01000006.1"/>
</dbReference>
<comment type="catalytic activity">
    <reaction evidence="7">
        <text>(S)-4-amino-5-oxopentanoate = 5-aminolevulinate</text>
        <dbReference type="Rhea" id="RHEA:14265"/>
        <dbReference type="ChEBI" id="CHEBI:57501"/>
        <dbReference type="ChEBI" id="CHEBI:356416"/>
        <dbReference type="EC" id="5.4.3.8"/>
    </reaction>
</comment>
<protein>
    <recommendedName>
        <fullName evidence="7">Glutamate-1-semialdehyde 2,1-aminomutase</fullName>
        <shortName evidence="7">GSA</shortName>
        <ecNumber evidence="7">5.4.3.8</ecNumber>
    </recommendedName>
    <alternativeName>
        <fullName evidence="7">Glutamate-1-semialdehyde aminotransferase</fullName>
        <shortName evidence="7">GSA-AT</shortName>
    </alternativeName>
</protein>
<dbReference type="UniPathway" id="UPA00251">
    <property type="reaction ID" value="UER00317"/>
</dbReference>
<dbReference type="GO" id="GO:0005737">
    <property type="term" value="C:cytoplasm"/>
    <property type="evidence" value="ECO:0007669"/>
    <property type="project" value="UniProtKB-SubCell"/>
</dbReference>
<dbReference type="Pfam" id="PF00202">
    <property type="entry name" value="Aminotran_3"/>
    <property type="match status" value="1"/>
</dbReference>
<evidence type="ECO:0000256" key="2">
    <source>
        <dbReference type="ARBA" id="ARBA00004819"/>
    </source>
</evidence>
<keyword evidence="9" id="KW-1185">Reference proteome</keyword>
<comment type="subcellular location">
    <subcellularLocation>
        <location evidence="7">Cytoplasm</location>
    </subcellularLocation>
</comment>
<dbReference type="InterPro" id="IPR015424">
    <property type="entry name" value="PyrdxlP-dep_Trfase"/>
</dbReference>
<dbReference type="AlphaFoldDB" id="A0A1G5ELB4"/>
<evidence type="ECO:0000256" key="1">
    <source>
        <dbReference type="ARBA" id="ARBA00001933"/>
    </source>
</evidence>
<dbReference type="EMBL" id="FMUX01000006">
    <property type="protein sequence ID" value="SCY27470.1"/>
    <property type="molecule type" value="Genomic_DNA"/>
</dbReference>
<sequence length="428" mass="44987">MDTTSKALFDRAQTVIPGGVNSPVRACKSVGRDPLFIERAKGARVYDADGNGYLDYVGSWGPMILGHAPERVNAVLRDAIEKGTSFGAPTELEIDLAELVIDTVASVDVVRMVNSGTEATMSAIRLARGFTGRDVVIKFDGCYHGHADSFLVAAGSGVATYNIAGSPGVPEDTIKHTLSIPYNDIDKVREVMTSMGDKVACIIVEPIAGNMGFIKPKNDFLKVLREETEKHGALLIVDEVMTGFRVALGGAQSLYGITPDLTTMGKIIGGGLPVGAYGGRADIMAHIAPSGPVYQAGTLSGNPLAMAAGIETLKAIREPGFYEALSAKTTRLVNGLKGAADKAGVPCTADTAGSMFGLYFTAGPVANFEDAKTSDLELFSAYYNRMLEEGIYLAPSQFEAAFVSAAHTDEDIDTTIATATKVLAELAG</sequence>
<dbReference type="InterPro" id="IPR004639">
    <property type="entry name" value="4pyrrol_synth_GluAld_NH2Trfase"/>
</dbReference>
<keyword evidence="6 7" id="KW-0627">Porphyrin biosynthesis</keyword>
<keyword evidence="4 7" id="KW-0663">Pyridoxal phosphate</keyword>
<dbReference type="InterPro" id="IPR049704">
    <property type="entry name" value="Aminotrans_3_PPA_site"/>
</dbReference>
<dbReference type="FunFam" id="3.40.640.10:FF:000021">
    <property type="entry name" value="Glutamate-1-semialdehyde 2,1-aminomutase"/>
    <property type="match status" value="1"/>
</dbReference>
<dbReference type="Proteomes" id="UP000198870">
    <property type="component" value="Unassembled WGS sequence"/>
</dbReference>
<dbReference type="SUPFAM" id="SSF53383">
    <property type="entry name" value="PLP-dependent transferases"/>
    <property type="match status" value="1"/>
</dbReference>
<evidence type="ECO:0000313" key="8">
    <source>
        <dbReference type="EMBL" id="SCY27470.1"/>
    </source>
</evidence>
<dbReference type="GO" id="GO:0008483">
    <property type="term" value="F:transaminase activity"/>
    <property type="evidence" value="ECO:0007669"/>
    <property type="project" value="InterPro"/>
</dbReference>
<dbReference type="NCBIfam" id="NF000818">
    <property type="entry name" value="PRK00062.1"/>
    <property type="match status" value="1"/>
</dbReference>
<gene>
    <name evidence="7" type="primary">hemL</name>
    <name evidence="8" type="ORF">SAMN05216233_10673</name>
</gene>
<dbReference type="STRING" id="419481.SAMN05216233_10673"/>
<keyword evidence="7" id="KW-0963">Cytoplasm</keyword>
<dbReference type="Gene3D" id="3.40.640.10">
    <property type="entry name" value="Type I PLP-dependent aspartate aminotransferase-like (Major domain)"/>
    <property type="match status" value="1"/>
</dbReference>
<dbReference type="OrthoDB" id="9801834at2"/>
<reference evidence="8 9" key="1">
    <citation type="submission" date="2016-10" db="EMBL/GenBank/DDBJ databases">
        <authorList>
            <person name="de Groot N.N."/>
        </authorList>
    </citation>
    <scope>NUCLEOTIDE SEQUENCE [LARGE SCALE GENOMIC DNA]</scope>
    <source>
        <strain evidence="8 9">AA1</strain>
    </source>
</reference>
<evidence type="ECO:0000313" key="9">
    <source>
        <dbReference type="Proteomes" id="UP000198870"/>
    </source>
</evidence>
<dbReference type="InterPro" id="IPR015421">
    <property type="entry name" value="PyrdxlP-dep_Trfase_major"/>
</dbReference>
<evidence type="ECO:0000256" key="6">
    <source>
        <dbReference type="ARBA" id="ARBA00023244"/>
    </source>
</evidence>
<evidence type="ECO:0000256" key="4">
    <source>
        <dbReference type="ARBA" id="ARBA00022898"/>
    </source>
</evidence>
<evidence type="ECO:0000256" key="7">
    <source>
        <dbReference type="HAMAP-Rule" id="MF_00375"/>
    </source>
</evidence>
<dbReference type="GO" id="GO:0030170">
    <property type="term" value="F:pyridoxal phosphate binding"/>
    <property type="evidence" value="ECO:0007669"/>
    <property type="project" value="InterPro"/>
</dbReference>
<dbReference type="InterPro" id="IPR005814">
    <property type="entry name" value="Aminotrans_3"/>
</dbReference>
<proteinExistence type="inferred from homology"/>
<dbReference type="NCBIfam" id="TIGR00713">
    <property type="entry name" value="hemL"/>
    <property type="match status" value="1"/>
</dbReference>
<dbReference type="PANTHER" id="PTHR43713">
    <property type="entry name" value="GLUTAMATE-1-SEMIALDEHYDE 2,1-AMINOMUTASE"/>
    <property type="match status" value="1"/>
</dbReference>
<dbReference type="PROSITE" id="PS00600">
    <property type="entry name" value="AA_TRANSFER_CLASS_3"/>
    <property type="match status" value="1"/>
</dbReference>
<dbReference type="PANTHER" id="PTHR43713:SF3">
    <property type="entry name" value="GLUTAMATE-1-SEMIALDEHYDE 2,1-AMINOMUTASE 1, CHLOROPLASTIC-RELATED"/>
    <property type="match status" value="1"/>
</dbReference>
<comment type="pathway">
    <text evidence="2">Porphyrin-containing compound metabolism; protoporphyrin-IX biosynthesis; 5-aminolevulinate from L-glutamyl-tRNA(Glu): step 2/2.</text>
</comment>
<evidence type="ECO:0000256" key="5">
    <source>
        <dbReference type="ARBA" id="ARBA00023235"/>
    </source>
</evidence>
<dbReference type="HAMAP" id="MF_00375">
    <property type="entry name" value="HemL_aminotrans_3"/>
    <property type="match status" value="1"/>
</dbReference>
<name>A0A1G5ELB4_9BACT</name>
<keyword evidence="5 7" id="KW-0413">Isomerase</keyword>
<organism evidence="8 9">
    <name type="scientific">Desulfoluna spongiiphila</name>
    <dbReference type="NCBI Taxonomy" id="419481"/>
    <lineage>
        <taxon>Bacteria</taxon>
        <taxon>Pseudomonadati</taxon>
        <taxon>Thermodesulfobacteriota</taxon>
        <taxon>Desulfobacteria</taxon>
        <taxon>Desulfobacterales</taxon>
        <taxon>Desulfolunaceae</taxon>
        <taxon>Desulfoluna</taxon>
    </lineage>
</organism>
<feature type="modified residue" description="N6-(pyridoxal phosphate)lysine" evidence="7">
    <location>
        <position position="266"/>
    </location>
</feature>
<dbReference type="Gene3D" id="3.90.1150.10">
    <property type="entry name" value="Aspartate Aminotransferase, domain 1"/>
    <property type="match status" value="1"/>
</dbReference>
<dbReference type="GO" id="GO:0042286">
    <property type="term" value="F:glutamate-1-semialdehyde 2,1-aminomutase activity"/>
    <property type="evidence" value="ECO:0007669"/>
    <property type="project" value="UniProtKB-UniRule"/>
</dbReference>
<comment type="cofactor">
    <cofactor evidence="1 7">
        <name>pyridoxal 5'-phosphate</name>
        <dbReference type="ChEBI" id="CHEBI:597326"/>
    </cofactor>
</comment>
<accession>A0A1G5ELB4</accession>
<dbReference type="InterPro" id="IPR015422">
    <property type="entry name" value="PyrdxlP-dep_Trfase_small"/>
</dbReference>
<dbReference type="GO" id="GO:0006782">
    <property type="term" value="P:protoporphyrinogen IX biosynthetic process"/>
    <property type="evidence" value="ECO:0007669"/>
    <property type="project" value="UniProtKB-UniRule"/>
</dbReference>
<dbReference type="EC" id="5.4.3.8" evidence="7"/>
<comment type="subunit">
    <text evidence="7">Homodimer.</text>
</comment>
<evidence type="ECO:0000256" key="3">
    <source>
        <dbReference type="ARBA" id="ARBA00008981"/>
    </source>
</evidence>
<dbReference type="CDD" id="cd00610">
    <property type="entry name" value="OAT_like"/>
    <property type="match status" value="1"/>
</dbReference>